<protein>
    <submittedName>
        <fullName evidence="4">Putative 2,4-dihydroxybenzoate monooxygenase</fullName>
    </submittedName>
</protein>
<keyword evidence="2" id="KW-0274">FAD</keyword>
<organism evidence="4 5">
    <name type="scientific">Sphingobium chlorophenolicum</name>
    <dbReference type="NCBI Taxonomy" id="46429"/>
    <lineage>
        <taxon>Bacteria</taxon>
        <taxon>Pseudomonadati</taxon>
        <taxon>Pseudomonadota</taxon>
        <taxon>Alphaproteobacteria</taxon>
        <taxon>Sphingomonadales</taxon>
        <taxon>Sphingomonadaceae</taxon>
        <taxon>Sphingobium</taxon>
    </lineage>
</organism>
<dbReference type="Gene3D" id="3.30.9.10">
    <property type="entry name" value="D-Amino Acid Oxidase, subunit A, domain 2"/>
    <property type="match status" value="1"/>
</dbReference>
<dbReference type="PRINTS" id="PR00420">
    <property type="entry name" value="RNGMNOXGNASE"/>
</dbReference>
<evidence type="ECO:0000256" key="2">
    <source>
        <dbReference type="ARBA" id="ARBA00022827"/>
    </source>
</evidence>
<dbReference type="Pfam" id="PF01494">
    <property type="entry name" value="FAD_binding_3"/>
    <property type="match status" value="1"/>
</dbReference>
<accession>A0A081RA14</accession>
<sequence>MNSASTQIFIAGAGPVGMTLALELAHHGVRSVIVERNATTTRHPKMDLTNGRSMELFRRLGVVDDLRAAGVPPSEALDVIWATKGTGHVLHRFAYLSPDEYRQRARTNNDGTATLEPPMRVSQVVLEPVLKAQIEANPLIDVRYGWAFESFDQDGDGVTVTIASSATGEKATVRSDYLVGCDGGGSRVRQQASIALEGQHAVAEAYMVHFRSTDQEVLGKFGAFYHLQTGLGTIVAQNGKDIWTLQSLAPPDTDPHDILTRFMGAEFDYELLVANPWTPHVVLAETYRNGRVFLAGDAAHQVIPTGGYGMNTGIGDAIDLGWKLAAVENGWGGDALLDSYDVERRQIGEQNRAAAMRHLELRLAITECIEQAEAAHDLDAPGSAEAREALGARIAAFGNAENESWGIEYGFRYTGSSAIADEGSAPPFDPLACPSFAVVGGRLPSYYLSDGRPLLDCLGREMTLLSIGKHDLGDLEGAAGELSIPLQIVRLDNEAILERLGAGLILVRPDQHIAWCGDDAPADWSGLLRQLSGQPLHQRSREVA</sequence>
<dbReference type="RefSeq" id="WP_037455462.1">
    <property type="nucleotide sequence ID" value="NZ_JFHR01000056.1"/>
</dbReference>
<dbReference type="OrthoDB" id="9791689at2"/>
<dbReference type="Gene3D" id="3.50.50.60">
    <property type="entry name" value="FAD/NAD(P)-binding domain"/>
    <property type="match status" value="1"/>
</dbReference>
<dbReference type="SUPFAM" id="SSF51905">
    <property type="entry name" value="FAD/NAD(P)-binding domain"/>
    <property type="match status" value="1"/>
</dbReference>
<gene>
    <name evidence="4" type="ORF">BV95_03721</name>
</gene>
<evidence type="ECO:0000313" key="5">
    <source>
        <dbReference type="Proteomes" id="UP000028411"/>
    </source>
</evidence>
<evidence type="ECO:0000256" key="1">
    <source>
        <dbReference type="ARBA" id="ARBA00022630"/>
    </source>
</evidence>
<comment type="caution">
    <text evidence="4">The sequence shown here is derived from an EMBL/GenBank/DDBJ whole genome shotgun (WGS) entry which is preliminary data.</text>
</comment>
<evidence type="ECO:0000313" key="4">
    <source>
        <dbReference type="EMBL" id="KEQ52037.1"/>
    </source>
</evidence>
<evidence type="ECO:0000259" key="3">
    <source>
        <dbReference type="Pfam" id="PF01494"/>
    </source>
</evidence>
<dbReference type="PANTHER" id="PTHR43004:SF21">
    <property type="entry name" value="FAD-BINDING DOMAIN-CONTAINING PROTEIN-RELATED"/>
    <property type="match status" value="1"/>
</dbReference>
<name>A0A081RA14_SPHCR</name>
<keyword evidence="1" id="KW-0285">Flavoprotein</keyword>
<dbReference type="PANTHER" id="PTHR43004">
    <property type="entry name" value="TRK SYSTEM POTASSIUM UPTAKE PROTEIN"/>
    <property type="match status" value="1"/>
</dbReference>
<dbReference type="PATRIC" id="fig|46429.4.peg.3708"/>
<keyword evidence="4" id="KW-0503">Monooxygenase</keyword>
<dbReference type="NCBIfam" id="NF004780">
    <property type="entry name" value="PRK06126.1"/>
    <property type="match status" value="1"/>
</dbReference>
<reference evidence="4 5" key="1">
    <citation type="submission" date="2014-02" db="EMBL/GenBank/DDBJ databases">
        <title>Whole genome sequence of Sphingobium chlorophenolicum NBRC 16172.</title>
        <authorList>
            <person name="Gan H.M."/>
            <person name="Gan H.Y."/>
            <person name="Chew T.H."/>
            <person name="Savka M.A."/>
        </authorList>
    </citation>
    <scope>NUCLEOTIDE SEQUENCE [LARGE SCALE GENOMIC DNA]</scope>
    <source>
        <strain evidence="4 5">NBRC 16172</strain>
    </source>
</reference>
<dbReference type="Pfam" id="PF21274">
    <property type="entry name" value="Rng_hyd_C"/>
    <property type="match status" value="1"/>
</dbReference>
<dbReference type="EMBL" id="JFHR01000056">
    <property type="protein sequence ID" value="KEQ52037.1"/>
    <property type="molecule type" value="Genomic_DNA"/>
</dbReference>
<dbReference type="Gene3D" id="3.40.30.120">
    <property type="match status" value="1"/>
</dbReference>
<dbReference type="GO" id="GO:0016709">
    <property type="term" value="F:oxidoreductase activity, acting on paired donors, with incorporation or reduction of molecular oxygen, NAD(P)H as one donor, and incorporation of one atom of oxygen"/>
    <property type="evidence" value="ECO:0007669"/>
    <property type="project" value="UniProtKB-ARBA"/>
</dbReference>
<feature type="domain" description="FAD-binding" evidence="3">
    <location>
        <begin position="6"/>
        <end position="351"/>
    </location>
</feature>
<dbReference type="GO" id="GO:0071949">
    <property type="term" value="F:FAD binding"/>
    <property type="evidence" value="ECO:0007669"/>
    <property type="project" value="InterPro"/>
</dbReference>
<dbReference type="InterPro" id="IPR036188">
    <property type="entry name" value="FAD/NAD-bd_sf"/>
</dbReference>
<dbReference type="Proteomes" id="UP000028411">
    <property type="component" value="Unassembled WGS sequence"/>
</dbReference>
<dbReference type="InterPro" id="IPR002938">
    <property type="entry name" value="FAD-bd"/>
</dbReference>
<dbReference type="InterPro" id="IPR050641">
    <property type="entry name" value="RIFMO-like"/>
</dbReference>
<dbReference type="eggNOG" id="COG0654">
    <property type="taxonomic scope" value="Bacteria"/>
</dbReference>
<proteinExistence type="predicted"/>
<dbReference type="AlphaFoldDB" id="A0A081RA14"/>
<keyword evidence="4" id="KW-0560">Oxidoreductase</keyword>